<gene>
    <name evidence="8" type="ORF">ACFOD6_21400</name>
</gene>
<feature type="transmembrane region" description="Helical" evidence="6">
    <location>
        <begin position="160"/>
        <end position="178"/>
    </location>
</feature>
<keyword evidence="4 6" id="KW-1133">Transmembrane helix</keyword>
<comment type="caution">
    <text evidence="8">The sequence shown here is derived from an EMBL/GenBank/DDBJ whole genome shotgun (WGS) entry which is preliminary data.</text>
</comment>
<comment type="subcellular location">
    <subcellularLocation>
        <location evidence="1">Membrane</location>
        <topology evidence="1">Multi-pass membrane protein</topology>
    </subcellularLocation>
</comment>
<dbReference type="InterPro" id="IPR037185">
    <property type="entry name" value="EmrE-like"/>
</dbReference>
<keyword evidence="9" id="KW-1185">Reference proteome</keyword>
<dbReference type="PANTHER" id="PTHR22911:SF6">
    <property type="entry name" value="SOLUTE CARRIER FAMILY 35 MEMBER G1"/>
    <property type="match status" value="1"/>
</dbReference>
<dbReference type="SUPFAM" id="SSF103481">
    <property type="entry name" value="Multidrug resistance efflux transporter EmrE"/>
    <property type="match status" value="2"/>
</dbReference>
<reference evidence="9" key="1">
    <citation type="journal article" date="2019" name="Int. J. Syst. Evol. Microbiol.">
        <title>The Global Catalogue of Microorganisms (GCM) 10K type strain sequencing project: providing services to taxonomists for standard genome sequencing and annotation.</title>
        <authorList>
            <consortium name="The Broad Institute Genomics Platform"/>
            <consortium name="The Broad Institute Genome Sequencing Center for Infectious Disease"/>
            <person name="Wu L."/>
            <person name="Ma J."/>
        </authorList>
    </citation>
    <scope>NUCLEOTIDE SEQUENCE [LARGE SCALE GENOMIC DNA]</scope>
    <source>
        <strain evidence="9">KCTC 62102</strain>
    </source>
</reference>
<feature type="transmembrane region" description="Helical" evidence="6">
    <location>
        <begin position="133"/>
        <end position="154"/>
    </location>
</feature>
<sequence length="295" mass="31785">MASQAGTLPLPAARPLLGAMLMCIAMLVVPLADVVAKVLVLDGYSPLQSTFQRMTLGVLFLAPLVWLRRDEVLPHARRPLPLLLLGASILGAITCYVLALEHLPIANTLALSFVQPFFIVILSKLLLGERVGLLRWGIVLVGFAAVVMIIRPAAEGFQPASILPVLSGGCMAIYVIIIRKGAGTLSALATTFYTHVASALLAAPLAFFLWKEMGAAEWILILELSVIGLAVQYFIIKAYELAEASLIAPLTYTEMIGAILAGWWFFDEFPDSVTIVGTLVLISCALLTMWQGRAK</sequence>
<feature type="transmembrane region" description="Helical" evidence="6">
    <location>
        <begin position="216"/>
        <end position="235"/>
    </location>
</feature>
<feature type="transmembrane region" description="Helical" evidence="6">
    <location>
        <begin position="190"/>
        <end position="210"/>
    </location>
</feature>
<feature type="transmembrane region" description="Helical" evidence="6">
    <location>
        <begin position="12"/>
        <end position="31"/>
    </location>
</feature>
<dbReference type="PANTHER" id="PTHR22911">
    <property type="entry name" value="ACYL-MALONYL CONDENSING ENZYME-RELATED"/>
    <property type="match status" value="1"/>
</dbReference>
<feature type="transmembrane region" description="Helical" evidence="6">
    <location>
        <begin position="272"/>
        <end position="290"/>
    </location>
</feature>
<feature type="transmembrane region" description="Helical" evidence="6">
    <location>
        <begin position="80"/>
        <end position="99"/>
    </location>
</feature>
<keyword evidence="3 6" id="KW-0812">Transmembrane</keyword>
<evidence type="ECO:0000313" key="9">
    <source>
        <dbReference type="Proteomes" id="UP001595445"/>
    </source>
</evidence>
<accession>A0ABV7E2T7</accession>
<evidence type="ECO:0000256" key="5">
    <source>
        <dbReference type="ARBA" id="ARBA00023136"/>
    </source>
</evidence>
<evidence type="ECO:0000259" key="7">
    <source>
        <dbReference type="Pfam" id="PF00892"/>
    </source>
</evidence>
<dbReference type="Gene3D" id="1.10.3730.20">
    <property type="match status" value="1"/>
</dbReference>
<evidence type="ECO:0000256" key="4">
    <source>
        <dbReference type="ARBA" id="ARBA00022989"/>
    </source>
</evidence>
<evidence type="ECO:0000256" key="2">
    <source>
        <dbReference type="ARBA" id="ARBA00009853"/>
    </source>
</evidence>
<feature type="transmembrane region" description="Helical" evidence="6">
    <location>
        <begin position="247"/>
        <end position="266"/>
    </location>
</feature>
<evidence type="ECO:0000256" key="3">
    <source>
        <dbReference type="ARBA" id="ARBA00022692"/>
    </source>
</evidence>
<protein>
    <submittedName>
        <fullName evidence="8">DMT family transporter</fullName>
    </submittedName>
</protein>
<keyword evidence="5 6" id="KW-0472">Membrane</keyword>
<organism evidence="8 9">
    <name type="scientific">Tabrizicola soli</name>
    <dbReference type="NCBI Taxonomy" id="2185115"/>
    <lineage>
        <taxon>Bacteria</taxon>
        <taxon>Pseudomonadati</taxon>
        <taxon>Pseudomonadota</taxon>
        <taxon>Alphaproteobacteria</taxon>
        <taxon>Rhodobacterales</taxon>
        <taxon>Paracoccaceae</taxon>
        <taxon>Tabrizicola</taxon>
    </lineage>
</organism>
<proteinExistence type="inferred from homology"/>
<dbReference type="Proteomes" id="UP001595445">
    <property type="component" value="Unassembled WGS sequence"/>
</dbReference>
<dbReference type="Pfam" id="PF00892">
    <property type="entry name" value="EamA"/>
    <property type="match status" value="2"/>
</dbReference>
<name>A0ABV7E2T7_9RHOB</name>
<comment type="similarity">
    <text evidence="2">Belongs to the drug/metabolite transporter (DMT) superfamily. 10 TMS drug/metabolite exporter (DME) (TC 2.A.7.3) family.</text>
</comment>
<feature type="transmembrane region" description="Helical" evidence="6">
    <location>
        <begin position="105"/>
        <end position="126"/>
    </location>
</feature>
<evidence type="ECO:0000256" key="1">
    <source>
        <dbReference type="ARBA" id="ARBA00004141"/>
    </source>
</evidence>
<feature type="domain" description="EamA" evidence="7">
    <location>
        <begin position="162"/>
        <end position="288"/>
    </location>
</feature>
<evidence type="ECO:0000313" key="8">
    <source>
        <dbReference type="EMBL" id="MFC3088604.1"/>
    </source>
</evidence>
<evidence type="ECO:0000256" key="6">
    <source>
        <dbReference type="SAM" id="Phobius"/>
    </source>
</evidence>
<dbReference type="RefSeq" id="WP_197643927.1">
    <property type="nucleotide sequence ID" value="NZ_JAEACP010000010.1"/>
</dbReference>
<dbReference type="InterPro" id="IPR000620">
    <property type="entry name" value="EamA_dom"/>
</dbReference>
<feature type="domain" description="EamA" evidence="7">
    <location>
        <begin position="17"/>
        <end position="150"/>
    </location>
</feature>
<dbReference type="EMBL" id="JBHRSM010000054">
    <property type="protein sequence ID" value="MFC3088604.1"/>
    <property type="molecule type" value="Genomic_DNA"/>
</dbReference>
<feature type="transmembrane region" description="Helical" evidence="6">
    <location>
        <begin position="51"/>
        <end position="68"/>
    </location>
</feature>